<comment type="catalytic activity">
    <reaction evidence="7">
        <text>D-glucose 6-phosphate + NADP(+) = 6-phospho-D-glucono-1,5-lactone + NADPH + H(+)</text>
        <dbReference type="Rhea" id="RHEA:15841"/>
        <dbReference type="ChEBI" id="CHEBI:15378"/>
        <dbReference type="ChEBI" id="CHEBI:57783"/>
        <dbReference type="ChEBI" id="CHEBI:57955"/>
        <dbReference type="ChEBI" id="CHEBI:58349"/>
        <dbReference type="ChEBI" id="CHEBI:61548"/>
        <dbReference type="EC" id="1.1.1.49"/>
    </reaction>
</comment>
<evidence type="ECO:0000256" key="4">
    <source>
        <dbReference type="ARBA" id="ARBA00022857"/>
    </source>
</evidence>
<dbReference type="RefSeq" id="WP_148727285.1">
    <property type="nucleotide sequence ID" value="NZ_CP197398.1"/>
</dbReference>
<dbReference type="InterPro" id="IPR036291">
    <property type="entry name" value="NAD(P)-bd_dom_sf"/>
</dbReference>
<dbReference type="NCBIfam" id="TIGR00871">
    <property type="entry name" value="zwf"/>
    <property type="match status" value="1"/>
</dbReference>
<keyword evidence="11" id="KW-1185">Reference proteome</keyword>
<evidence type="ECO:0000256" key="1">
    <source>
        <dbReference type="ARBA" id="ARBA00004937"/>
    </source>
</evidence>
<dbReference type="HAMAP" id="MF_00966">
    <property type="entry name" value="G6PD"/>
    <property type="match status" value="1"/>
</dbReference>
<dbReference type="GO" id="GO:0006006">
    <property type="term" value="P:glucose metabolic process"/>
    <property type="evidence" value="ECO:0007669"/>
    <property type="project" value="UniProtKB-KW"/>
</dbReference>
<dbReference type="Pfam" id="PF02781">
    <property type="entry name" value="G6PD_C"/>
    <property type="match status" value="1"/>
</dbReference>
<dbReference type="InterPro" id="IPR001282">
    <property type="entry name" value="G6P_DH"/>
</dbReference>
<dbReference type="GO" id="GO:0005829">
    <property type="term" value="C:cytosol"/>
    <property type="evidence" value="ECO:0007669"/>
    <property type="project" value="TreeGrafter"/>
</dbReference>
<evidence type="ECO:0000259" key="8">
    <source>
        <dbReference type="Pfam" id="PF00479"/>
    </source>
</evidence>
<dbReference type="PANTHER" id="PTHR23429">
    <property type="entry name" value="GLUCOSE-6-PHOSPHATE 1-DEHYDROGENASE G6PD"/>
    <property type="match status" value="1"/>
</dbReference>
<dbReference type="InterPro" id="IPR019796">
    <property type="entry name" value="G6P_DH_AS"/>
</dbReference>
<dbReference type="PROSITE" id="PS00069">
    <property type="entry name" value="G6P_DEHYDROGENASE"/>
    <property type="match status" value="1"/>
</dbReference>
<dbReference type="PIRSF" id="PIRSF000110">
    <property type="entry name" value="G6PD"/>
    <property type="match status" value="1"/>
</dbReference>
<comment type="similarity">
    <text evidence="2 7">Belongs to the glucose-6-phosphate dehydrogenase family.</text>
</comment>
<dbReference type="EMBL" id="VKLW01000017">
    <property type="protein sequence ID" value="TYK33340.1"/>
    <property type="molecule type" value="Genomic_DNA"/>
</dbReference>
<feature type="binding site" evidence="7">
    <location>
        <position position="44"/>
    </location>
    <ligand>
        <name>NADP(+)</name>
        <dbReference type="ChEBI" id="CHEBI:58349"/>
    </ligand>
</feature>
<evidence type="ECO:0000256" key="7">
    <source>
        <dbReference type="HAMAP-Rule" id="MF_00966"/>
    </source>
</evidence>
<keyword evidence="6 7" id="KW-0119">Carbohydrate metabolism</keyword>
<feature type="domain" description="Glucose-6-phosphate dehydrogenase C-terminal" evidence="9">
    <location>
        <begin position="188"/>
        <end position="479"/>
    </location>
</feature>
<feature type="binding site" evidence="7">
    <location>
        <position position="335"/>
    </location>
    <ligand>
        <name>substrate</name>
    </ligand>
</feature>
<comment type="caution">
    <text evidence="10">The sequence shown here is derived from an EMBL/GenBank/DDBJ whole genome shotgun (WGS) entry which is preliminary data.</text>
</comment>
<keyword evidence="5 7" id="KW-0560">Oxidoreductase</keyword>
<evidence type="ECO:0000256" key="2">
    <source>
        <dbReference type="ARBA" id="ARBA00009975"/>
    </source>
</evidence>
<dbReference type="Gene3D" id="3.40.50.720">
    <property type="entry name" value="NAD(P)-binding Rossmann-like Domain"/>
    <property type="match status" value="1"/>
</dbReference>
<evidence type="ECO:0000256" key="5">
    <source>
        <dbReference type="ARBA" id="ARBA00023002"/>
    </source>
</evidence>
<dbReference type="Gene3D" id="3.30.360.10">
    <property type="entry name" value="Dihydrodipicolinate Reductase, domain 2"/>
    <property type="match status" value="1"/>
</dbReference>
<sequence>MDKFAMIIFGASGDLTKRKLMPALYSLYRDKRLTGAFSILGIARTAYSDEEFRSYILKELQHFVKAEDRDEEIMNSFVSHLYYLPMDPAKPDGYATLRERLEKLTHDEQPDNLLYYLATPPSLYGLVPLHLKEAGLNTSGSRIIIEKPFGYDLESARELNRIYTSVFEERQIYRIDHFLGKETAQNLLAFRFANGIFEPLWNRNYIDYVEVTAVENLGIEDRGGFYETTGALRDMVQNHLIQLVALTAMEPPAIFNADNFRNEVVKVYDSLMPLDDVDLNEHIVRGQYTASGDKKGYREEKGVAPESRTETYIAMKLGISNWRWSGVPFYIRTGKQMPTKVTEIVVHFRETPHQMFRCADGNCPRANKLILRLQPNEGIVLKIGMKVPGAGFEVRQVMMDFSYDQLGGVPSGDAYARLIDDCIQGDPTLFTRSDAVEASWKFFDPILKYWNQNHDAPLYGYPAGTWGPLESEAMMHEHQTFSLLMSSPLNLESEAMMHEHGAEWTNPCKNLTNTDQYCEL</sequence>
<feature type="binding site" evidence="7">
    <location>
        <position position="215"/>
    </location>
    <ligand>
        <name>substrate</name>
    </ligand>
</feature>
<feature type="binding site" evidence="7">
    <location>
        <position position="234"/>
    </location>
    <ligand>
        <name>substrate</name>
    </ligand>
</feature>
<dbReference type="InterPro" id="IPR022675">
    <property type="entry name" value="G6P_DH_C"/>
</dbReference>
<name>A0A5D3ECT3_9BACE</name>
<dbReference type="InterPro" id="IPR022674">
    <property type="entry name" value="G6P_DH_NAD-bd"/>
</dbReference>
<feature type="active site" description="Proton acceptor" evidence="7">
    <location>
        <position position="239"/>
    </location>
</feature>
<dbReference type="Proteomes" id="UP000324383">
    <property type="component" value="Unassembled WGS sequence"/>
</dbReference>
<feature type="binding site" evidence="7">
    <location>
        <position position="181"/>
    </location>
    <ligand>
        <name>substrate</name>
    </ligand>
</feature>
<accession>A0A5D3ECT3</accession>
<gene>
    <name evidence="7 10" type="primary">zwf</name>
    <name evidence="10" type="ORF">FNJ60_08770</name>
</gene>
<evidence type="ECO:0000259" key="9">
    <source>
        <dbReference type="Pfam" id="PF02781"/>
    </source>
</evidence>
<dbReference type="GO" id="GO:0004345">
    <property type="term" value="F:glucose-6-phosphate dehydrogenase activity"/>
    <property type="evidence" value="ECO:0007669"/>
    <property type="project" value="UniProtKB-UniRule"/>
</dbReference>
<feature type="binding site" evidence="7">
    <location>
        <position position="340"/>
    </location>
    <ligand>
        <name>substrate</name>
    </ligand>
</feature>
<organism evidence="10 11">
    <name type="scientific">Bacteroides pyogenes</name>
    <dbReference type="NCBI Taxonomy" id="310300"/>
    <lineage>
        <taxon>Bacteria</taxon>
        <taxon>Pseudomonadati</taxon>
        <taxon>Bacteroidota</taxon>
        <taxon>Bacteroidia</taxon>
        <taxon>Bacteroidales</taxon>
        <taxon>Bacteroidaceae</taxon>
        <taxon>Bacteroides</taxon>
    </lineage>
</organism>
<feature type="binding site" evidence="7">
    <location>
        <begin position="10"/>
        <end position="17"/>
    </location>
    <ligand>
        <name>NADP(+)</name>
        <dbReference type="ChEBI" id="CHEBI:58349"/>
    </ligand>
</feature>
<keyword evidence="4 7" id="KW-0521">NADP</keyword>
<evidence type="ECO:0000256" key="6">
    <source>
        <dbReference type="ARBA" id="ARBA00023277"/>
    </source>
</evidence>
<dbReference type="GO" id="GO:0009051">
    <property type="term" value="P:pentose-phosphate shunt, oxidative branch"/>
    <property type="evidence" value="ECO:0007669"/>
    <property type="project" value="TreeGrafter"/>
</dbReference>
<feature type="binding site" evidence="7">
    <location>
        <position position="177"/>
    </location>
    <ligand>
        <name>substrate</name>
    </ligand>
</feature>
<comment type="function">
    <text evidence="7">Catalyzes the oxidation of glucose 6-phosphate to 6-phosphogluconolactone.</text>
</comment>
<dbReference type="SUPFAM" id="SSF51735">
    <property type="entry name" value="NAD(P)-binding Rossmann-fold domains"/>
    <property type="match status" value="1"/>
</dbReference>
<evidence type="ECO:0000313" key="11">
    <source>
        <dbReference type="Proteomes" id="UP000324383"/>
    </source>
</evidence>
<dbReference type="PANTHER" id="PTHR23429:SF0">
    <property type="entry name" value="GLUCOSE-6-PHOSPHATE 1-DEHYDROGENASE"/>
    <property type="match status" value="1"/>
</dbReference>
<reference evidence="10 11" key="1">
    <citation type="submission" date="2019-07" db="EMBL/GenBank/DDBJ databases">
        <title>Draft Genome Sequences of Bacteroides pyogenes Strains Isolated from the Uterus Holstein Dairy Cows with Metritis.</title>
        <authorList>
            <person name="Cunha F."/>
            <person name="Galvao K.N."/>
            <person name="Jeon S.J."/>
            <person name="Jeong K.C."/>
        </authorList>
    </citation>
    <scope>NUCLEOTIDE SEQUENCE [LARGE SCALE GENOMIC DNA]</scope>
    <source>
        <strain evidence="10 11">KG-31</strain>
    </source>
</reference>
<feature type="domain" description="Glucose-6-phosphate dehydrogenase NAD-binding" evidence="8">
    <location>
        <begin position="7"/>
        <end position="186"/>
    </location>
</feature>
<dbReference type="GO" id="GO:0050661">
    <property type="term" value="F:NADP binding"/>
    <property type="evidence" value="ECO:0007669"/>
    <property type="project" value="UniProtKB-UniRule"/>
</dbReference>
<dbReference type="Pfam" id="PF00479">
    <property type="entry name" value="G6PD_N"/>
    <property type="match status" value="1"/>
</dbReference>
<dbReference type="SUPFAM" id="SSF55347">
    <property type="entry name" value="Glyceraldehyde-3-phosphate dehydrogenase-like, C-terminal domain"/>
    <property type="match status" value="1"/>
</dbReference>
<dbReference type="AlphaFoldDB" id="A0A5D3ECT3"/>
<proteinExistence type="inferred from homology"/>
<keyword evidence="3 7" id="KW-0313">Glucose metabolism</keyword>
<feature type="binding site" evidence="7">
    <location>
        <position position="147"/>
    </location>
    <ligand>
        <name>NADP(+)</name>
        <dbReference type="ChEBI" id="CHEBI:58349"/>
    </ligand>
</feature>
<evidence type="ECO:0000256" key="3">
    <source>
        <dbReference type="ARBA" id="ARBA00022526"/>
    </source>
</evidence>
<comment type="caution">
    <text evidence="7">Lacks conserved residue(s) required for the propagation of feature annotation.</text>
</comment>
<dbReference type="PRINTS" id="PR00079">
    <property type="entry name" value="G6PDHDRGNASE"/>
</dbReference>
<protein>
    <recommendedName>
        <fullName evidence="7">Glucose-6-phosphate 1-dehydrogenase</fullName>
        <shortName evidence="7">G6PD</shortName>
        <ecNumber evidence="7">1.1.1.49</ecNumber>
    </recommendedName>
</protein>
<evidence type="ECO:0000313" key="10">
    <source>
        <dbReference type="EMBL" id="TYK33340.1"/>
    </source>
</evidence>
<dbReference type="EC" id="1.1.1.49" evidence="7"/>
<dbReference type="UniPathway" id="UPA00115">
    <property type="reaction ID" value="UER00408"/>
</dbReference>
<comment type="pathway">
    <text evidence="1 7">Carbohydrate degradation; pentose phosphate pathway; D-ribulose 5-phosphate from D-glucose 6-phosphate (oxidative stage): step 1/3.</text>
</comment>